<name>A0A498R9L9_9FIRM</name>
<evidence type="ECO:0000256" key="4">
    <source>
        <dbReference type="ARBA" id="ARBA00022452"/>
    </source>
</evidence>
<dbReference type="RefSeq" id="WP_122630182.1">
    <property type="nucleotide sequence ID" value="NZ_UPPP01000116.1"/>
</dbReference>
<dbReference type="GO" id="GO:0006811">
    <property type="term" value="P:monoatomic ion transport"/>
    <property type="evidence" value="ECO:0007669"/>
    <property type="project" value="UniProtKB-KW"/>
</dbReference>
<protein>
    <submittedName>
        <fullName evidence="17">Polysaccharide export protein</fullName>
    </submittedName>
</protein>
<dbReference type="PANTHER" id="PTHR33619:SF3">
    <property type="entry name" value="POLYSACCHARIDE EXPORT PROTEIN GFCE-RELATED"/>
    <property type="match status" value="1"/>
</dbReference>
<keyword evidence="6" id="KW-0812">Transmembrane</keyword>
<evidence type="ECO:0000256" key="6">
    <source>
        <dbReference type="ARBA" id="ARBA00022692"/>
    </source>
</evidence>
<keyword evidence="4" id="KW-1134">Transmembrane beta strand</keyword>
<dbReference type="GO" id="GO:0015288">
    <property type="term" value="F:porin activity"/>
    <property type="evidence" value="ECO:0007669"/>
    <property type="project" value="UniProtKB-KW"/>
</dbReference>
<evidence type="ECO:0000256" key="14">
    <source>
        <dbReference type="ARBA" id="ARBA00023288"/>
    </source>
</evidence>
<evidence type="ECO:0000256" key="5">
    <source>
        <dbReference type="ARBA" id="ARBA00022597"/>
    </source>
</evidence>
<evidence type="ECO:0000256" key="2">
    <source>
        <dbReference type="ARBA" id="ARBA00009450"/>
    </source>
</evidence>
<dbReference type="Gene3D" id="3.30.1950.10">
    <property type="entry name" value="wza like domain"/>
    <property type="match status" value="1"/>
</dbReference>
<evidence type="ECO:0000256" key="1">
    <source>
        <dbReference type="ARBA" id="ARBA00004571"/>
    </source>
</evidence>
<keyword evidence="11" id="KW-0472">Membrane</keyword>
<accession>A0A498R9L9</accession>
<dbReference type="EMBL" id="UPPP01000116">
    <property type="protein sequence ID" value="VBB09396.1"/>
    <property type="molecule type" value="Genomic_DNA"/>
</dbReference>
<dbReference type="GO" id="GO:0046930">
    <property type="term" value="C:pore complex"/>
    <property type="evidence" value="ECO:0007669"/>
    <property type="project" value="UniProtKB-KW"/>
</dbReference>
<sequence>MKKLIAIVILFLAIAALGDHRLSAAEYRIEPGDVLMINVLGHNEILAAGGNQQGEELVVRPDGKISLPWMGDVQASGISVLALTSAIRQGLGEYIVNPVVSVNVVKFHTTRIYVLGEVTRPGMYELEKQHNLLDAIGIAGSYTKDAAKKHIFIIHKGHTDKPAEVNLLRLLEKGDMSQNIALSEGDVVYVTNNHRIDFARDILPWVTAAYQVHYIDNN</sequence>
<evidence type="ECO:0000313" key="17">
    <source>
        <dbReference type="EMBL" id="VBB09396.1"/>
    </source>
</evidence>
<evidence type="ECO:0000259" key="16">
    <source>
        <dbReference type="Pfam" id="PF22461"/>
    </source>
</evidence>
<keyword evidence="14" id="KW-0449">Lipoprotein</keyword>
<dbReference type="Pfam" id="PF02563">
    <property type="entry name" value="Poly_export"/>
    <property type="match status" value="1"/>
</dbReference>
<keyword evidence="10" id="KW-0626">Porin</keyword>
<dbReference type="GO" id="GO:0015159">
    <property type="term" value="F:polysaccharide transmembrane transporter activity"/>
    <property type="evidence" value="ECO:0007669"/>
    <property type="project" value="InterPro"/>
</dbReference>
<gene>
    <name evidence="17" type="ORF">LUCI_4686</name>
</gene>
<keyword evidence="3" id="KW-0813">Transport</keyword>
<evidence type="ECO:0000259" key="15">
    <source>
        <dbReference type="Pfam" id="PF02563"/>
    </source>
</evidence>
<comment type="similarity">
    <text evidence="2">Belongs to the BexD/CtrA/VexA family.</text>
</comment>
<keyword evidence="13" id="KW-0998">Cell outer membrane</keyword>
<feature type="domain" description="SLBB" evidence="16">
    <location>
        <begin position="111"/>
        <end position="190"/>
    </location>
</feature>
<keyword evidence="12" id="KW-0564">Palmitate</keyword>
<dbReference type="PANTHER" id="PTHR33619">
    <property type="entry name" value="POLYSACCHARIDE EXPORT PROTEIN GFCE-RELATED"/>
    <property type="match status" value="1"/>
</dbReference>
<keyword evidence="8" id="KW-0625">Polysaccharide transport</keyword>
<dbReference type="Pfam" id="PF22461">
    <property type="entry name" value="SLBB_2"/>
    <property type="match status" value="1"/>
</dbReference>
<dbReference type="Gene3D" id="3.10.560.10">
    <property type="entry name" value="Outer membrane lipoprotein wza domain like"/>
    <property type="match status" value="1"/>
</dbReference>
<dbReference type="InterPro" id="IPR003715">
    <property type="entry name" value="Poly_export_N"/>
</dbReference>
<evidence type="ECO:0000256" key="10">
    <source>
        <dbReference type="ARBA" id="ARBA00023114"/>
    </source>
</evidence>
<dbReference type="InterPro" id="IPR054765">
    <property type="entry name" value="SLBB_dom"/>
</dbReference>
<evidence type="ECO:0000256" key="13">
    <source>
        <dbReference type="ARBA" id="ARBA00023237"/>
    </source>
</evidence>
<comment type="subcellular location">
    <subcellularLocation>
        <location evidence="1">Cell outer membrane</location>
        <topology evidence="1">Multi-pass membrane protein</topology>
    </subcellularLocation>
</comment>
<dbReference type="OrthoDB" id="8291at2"/>
<proteinExistence type="inferred from homology"/>
<keyword evidence="9" id="KW-0406">Ion transport</keyword>
<evidence type="ECO:0000313" key="18">
    <source>
        <dbReference type="Proteomes" id="UP000277811"/>
    </source>
</evidence>
<evidence type="ECO:0000256" key="12">
    <source>
        <dbReference type="ARBA" id="ARBA00023139"/>
    </source>
</evidence>
<feature type="domain" description="Polysaccharide export protein N-terminal" evidence="15">
    <location>
        <begin position="24"/>
        <end position="104"/>
    </location>
</feature>
<dbReference type="GO" id="GO:0009279">
    <property type="term" value="C:cell outer membrane"/>
    <property type="evidence" value="ECO:0007669"/>
    <property type="project" value="UniProtKB-SubCell"/>
</dbReference>
<evidence type="ECO:0000256" key="9">
    <source>
        <dbReference type="ARBA" id="ARBA00023065"/>
    </source>
</evidence>
<evidence type="ECO:0000256" key="8">
    <source>
        <dbReference type="ARBA" id="ARBA00023047"/>
    </source>
</evidence>
<keyword evidence="7" id="KW-0732">Signal</keyword>
<dbReference type="Proteomes" id="UP000277811">
    <property type="component" value="Unassembled WGS sequence"/>
</dbReference>
<dbReference type="InterPro" id="IPR049712">
    <property type="entry name" value="Poly_export"/>
</dbReference>
<dbReference type="AlphaFoldDB" id="A0A498R9L9"/>
<evidence type="ECO:0000256" key="3">
    <source>
        <dbReference type="ARBA" id="ARBA00022448"/>
    </source>
</evidence>
<evidence type="ECO:0000256" key="7">
    <source>
        <dbReference type="ARBA" id="ARBA00022729"/>
    </source>
</evidence>
<keyword evidence="18" id="KW-1185">Reference proteome</keyword>
<organism evidence="17 18">
    <name type="scientific">Lucifera butyrica</name>
    <dbReference type="NCBI Taxonomy" id="1351585"/>
    <lineage>
        <taxon>Bacteria</taxon>
        <taxon>Bacillati</taxon>
        <taxon>Bacillota</taxon>
        <taxon>Negativicutes</taxon>
        <taxon>Veillonellales</taxon>
        <taxon>Veillonellaceae</taxon>
        <taxon>Lucifera</taxon>
    </lineage>
</organism>
<keyword evidence="5" id="KW-0762">Sugar transport</keyword>
<evidence type="ECO:0000256" key="11">
    <source>
        <dbReference type="ARBA" id="ARBA00023136"/>
    </source>
</evidence>
<reference evidence="17 18" key="1">
    <citation type="submission" date="2018-06" db="EMBL/GenBank/DDBJ databases">
        <authorList>
            <person name="Strepis N."/>
        </authorList>
    </citation>
    <scope>NUCLEOTIDE SEQUENCE [LARGE SCALE GENOMIC DNA]</scope>
    <source>
        <strain evidence="17">LUCI</strain>
    </source>
</reference>